<sequence>MLESLGLDMDALAVYRAMFEYPQAEVKQLTERLGWPEERVRTAMDALARLSLLRPSSDVRGAARAVSPEVAFAAIIEAREAELFERQRELQASRIAVARMVQDYGELRTSQRSGGTEQLIGLDEVRAKIESLTRSARHELVSLVPSGSISPEGIKASRPVNQELLGRGVRMRTVYLDSMQNNTATSAHIRWLADLGCEVRTRPALPIRMMIVDRELALVPLDPEEVNSGAMLLRGSGATAALYALFEYIWDIATPWGERPERTDDGLTGQEREVLRLLGEGHTDEVVARKLGVSVRTCRRITAELSTRLGAVSRFQAGLRAAQEGWLAGRS</sequence>
<dbReference type="Proteomes" id="UP000033551">
    <property type="component" value="Unassembled WGS sequence"/>
</dbReference>
<dbReference type="OrthoDB" id="4266042at2"/>
<dbReference type="PANTHER" id="PTHR34293">
    <property type="entry name" value="HTH-TYPE TRANSCRIPTIONAL REGULATOR TRMBL2"/>
    <property type="match status" value="1"/>
</dbReference>
<dbReference type="InterPro" id="IPR036388">
    <property type="entry name" value="WH-like_DNA-bd_sf"/>
</dbReference>
<dbReference type="PRINTS" id="PR00038">
    <property type="entry name" value="HTHLUXR"/>
</dbReference>
<dbReference type="RefSeq" id="WP_045945589.1">
    <property type="nucleotide sequence ID" value="NZ_JZWV01000027.1"/>
</dbReference>
<evidence type="ECO:0000313" key="2">
    <source>
        <dbReference type="EMBL" id="KJY39224.1"/>
    </source>
</evidence>
<dbReference type="InterPro" id="IPR000792">
    <property type="entry name" value="Tscrpt_reg_LuxR_C"/>
</dbReference>
<dbReference type="Gene3D" id="1.10.10.10">
    <property type="entry name" value="Winged helix-like DNA-binding domain superfamily/Winged helix DNA-binding domain"/>
    <property type="match status" value="2"/>
</dbReference>
<dbReference type="PROSITE" id="PS50043">
    <property type="entry name" value="HTH_LUXR_2"/>
    <property type="match status" value="1"/>
</dbReference>
<comment type="caution">
    <text evidence="2">The sequence shown here is derived from an EMBL/GenBank/DDBJ whole genome shotgun (WGS) entry which is preliminary data.</text>
</comment>
<proteinExistence type="predicted"/>
<protein>
    <recommendedName>
        <fullName evidence="1">HTH luxR-type domain-containing protein</fullName>
    </recommendedName>
</protein>
<organism evidence="2 3">
    <name type="scientific">Streptomyces katrae</name>
    <dbReference type="NCBI Taxonomy" id="68223"/>
    <lineage>
        <taxon>Bacteria</taxon>
        <taxon>Bacillati</taxon>
        <taxon>Actinomycetota</taxon>
        <taxon>Actinomycetes</taxon>
        <taxon>Kitasatosporales</taxon>
        <taxon>Streptomycetaceae</taxon>
        <taxon>Streptomyces</taxon>
    </lineage>
</organism>
<name>A0A0F4JZG6_9ACTN</name>
<evidence type="ECO:0000259" key="1">
    <source>
        <dbReference type="PROSITE" id="PS50043"/>
    </source>
</evidence>
<gene>
    <name evidence="2" type="ORF">VR44_02025</name>
</gene>
<dbReference type="PATRIC" id="fig|68223.7.peg.5812"/>
<dbReference type="SUPFAM" id="SSF46894">
    <property type="entry name" value="C-terminal effector domain of the bipartite response regulators"/>
    <property type="match status" value="1"/>
</dbReference>
<dbReference type="SMART" id="SM00421">
    <property type="entry name" value="HTH_LUXR"/>
    <property type="match status" value="1"/>
</dbReference>
<keyword evidence="3" id="KW-1185">Reference proteome</keyword>
<dbReference type="InterPro" id="IPR016032">
    <property type="entry name" value="Sig_transdc_resp-reg_C-effctor"/>
</dbReference>
<dbReference type="EMBL" id="JZWV01000027">
    <property type="protein sequence ID" value="KJY39224.1"/>
    <property type="molecule type" value="Genomic_DNA"/>
</dbReference>
<dbReference type="Pfam" id="PF00196">
    <property type="entry name" value="GerE"/>
    <property type="match status" value="1"/>
</dbReference>
<evidence type="ECO:0000313" key="3">
    <source>
        <dbReference type="Proteomes" id="UP000033551"/>
    </source>
</evidence>
<dbReference type="PANTHER" id="PTHR34293:SF1">
    <property type="entry name" value="HTH-TYPE TRANSCRIPTIONAL REGULATOR TRMBL2"/>
    <property type="match status" value="1"/>
</dbReference>
<dbReference type="GO" id="GO:0006355">
    <property type="term" value="P:regulation of DNA-templated transcription"/>
    <property type="evidence" value="ECO:0007669"/>
    <property type="project" value="InterPro"/>
</dbReference>
<dbReference type="InterPro" id="IPR051797">
    <property type="entry name" value="TrmB-like"/>
</dbReference>
<reference evidence="2 3" key="1">
    <citation type="submission" date="2015-02" db="EMBL/GenBank/DDBJ databases">
        <authorList>
            <person name="Ju K.-S."/>
            <person name="Doroghazi J.R."/>
            <person name="Metcalf W."/>
        </authorList>
    </citation>
    <scope>NUCLEOTIDE SEQUENCE [LARGE SCALE GENOMIC DNA]</scope>
    <source>
        <strain evidence="2 3">NRRL ISP-5550</strain>
    </source>
</reference>
<dbReference type="AlphaFoldDB" id="A0A0F4JZG6"/>
<accession>A0A0F4JZG6</accession>
<feature type="domain" description="HTH luxR-type" evidence="1">
    <location>
        <begin position="260"/>
        <end position="325"/>
    </location>
</feature>
<dbReference type="GO" id="GO:0003677">
    <property type="term" value="F:DNA binding"/>
    <property type="evidence" value="ECO:0007669"/>
    <property type="project" value="InterPro"/>
</dbReference>